<dbReference type="Gene3D" id="3.30.2010.10">
    <property type="entry name" value="Metalloproteases ('zincins'), catalytic domain"/>
    <property type="match status" value="1"/>
</dbReference>
<name>A0AB39Y321_9ACTN</name>
<evidence type="ECO:0000256" key="3">
    <source>
        <dbReference type="ARBA" id="ARBA00022475"/>
    </source>
</evidence>
<evidence type="ECO:0000256" key="10">
    <source>
        <dbReference type="ARBA" id="ARBA00023049"/>
    </source>
</evidence>
<dbReference type="Pfam" id="PF01435">
    <property type="entry name" value="Peptidase_M48"/>
    <property type="match status" value="1"/>
</dbReference>
<evidence type="ECO:0000256" key="2">
    <source>
        <dbReference type="ARBA" id="ARBA00004651"/>
    </source>
</evidence>
<dbReference type="GO" id="GO:0046872">
    <property type="term" value="F:metal ion binding"/>
    <property type="evidence" value="ECO:0007669"/>
    <property type="project" value="UniProtKB-KW"/>
</dbReference>
<feature type="domain" description="Peptidase M48" evidence="13">
    <location>
        <begin position="81"/>
        <end position="347"/>
    </location>
</feature>
<proteinExistence type="predicted"/>
<evidence type="ECO:0000256" key="1">
    <source>
        <dbReference type="ARBA" id="ARBA00001947"/>
    </source>
</evidence>
<keyword evidence="10" id="KW-0482">Metalloprotease</keyword>
<evidence type="ECO:0000256" key="5">
    <source>
        <dbReference type="ARBA" id="ARBA00022692"/>
    </source>
</evidence>
<dbReference type="EMBL" id="CP165727">
    <property type="protein sequence ID" value="XDV64383.1"/>
    <property type="molecule type" value="Genomic_DNA"/>
</dbReference>
<evidence type="ECO:0000256" key="8">
    <source>
        <dbReference type="ARBA" id="ARBA00022833"/>
    </source>
</evidence>
<dbReference type="InterPro" id="IPR001915">
    <property type="entry name" value="Peptidase_M48"/>
</dbReference>
<dbReference type="GO" id="GO:0004222">
    <property type="term" value="F:metalloendopeptidase activity"/>
    <property type="evidence" value="ECO:0007669"/>
    <property type="project" value="InterPro"/>
</dbReference>
<keyword evidence="3" id="KW-1003">Cell membrane</keyword>
<dbReference type="GO" id="GO:0005886">
    <property type="term" value="C:plasma membrane"/>
    <property type="evidence" value="ECO:0007669"/>
    <property type="project" value="UniProtKB-SubCell"/>
</dbReference>
<comment type="cofactor">
    <cofactor evidence="1">
        <name>Zn(2+)</name>
        <dbReference type="ChEBI" id="CHEBI:29105"/>
    </cofactor>
</comment>
<dbReference type="InterPro" id="IPR050083">
    <property type="entry name" value="HtpX_protease"/>
</dbReference>
<accession>A0AB39Y321</accession>
<sequence length="531" mass="57515">MGASLRALRALVLLAGFYLLGFILLGVLAAADWATVTWLHGGIAFKILIVSVVLAVPIVRGMFMLRTPKGDPQPGLPVTEQQEPVLWQTVRDIADQVGTRAPDEILLIDEVNAAVSEDARLLGLMCGTRRLYLGLPLMTGLDEMQLRAVLAHEMGHYANLDTRLTPLIARGRAQLIRTIGHFHERADTKVAKERARQEKAAEKRLAKGKKAKDVDTTGQGAMYRAMAKIYTAYARFYMRATLSGSRRQELAADLASVRVAGRDSAASALRELNAIGPAHDFYMDSYATLGVGAGLLPPAGQVFGGLRQLLDARSDDLDDLRRELSTEPTSPYDSHPALAERVARIEALPDDGRGAQAARPALELLASPQAALAALEEAVLTPEALALTRLDWADLVHESMTRYVGQGAQAIREAVAAEGTAPELAALLDAVDADPALRWRIADRFPKSEEAAAATGRAAREFTRPVLRRALQQLVTAELTARGAARWQLSWSDSAALQYPADGFEEQLELALDALVADLPDTEPLRKLVLV</sequence>
<organism evidence="14">
    <name type="scientific">Streptomyces sp. R33</name>
    <dbReference type="NCBI Taxonomy" id="3238629"/>
    <lineage>
        <taxon>Bacteria</taxon>
        <taxon>Bacillati</taxon>
        <taxon>Actinomycetota</taxon>
        <taxon>Actinomycetes</taxon>
        <taxon>Kitasatosporales</taxon>
        <taxon>Streptomycetaceae</taxon>
        <taxon>Streptomyces</taxon>
    </lineage>
</organism>
<keyword evidence="7" id="KW-0378">Hydrolase</keyword>
<gene>
    <name evidence="14" type="ORF">AB5J51_16305</name>
</gene>
<evidence type="ECO:0000256" key="7">
    <source>
        <dbReference type="ARBA" id="ARBA00022801"/>
    </source>
</evidence>
<dbReference type="PANTHER" id="PTHR43221">
    <property type="entry name" value="PROTEASE HTPX"/>
    <property type="match status" value="1"/>
</dbReference>
<feature type="transmembrane region" description="Helical" evidence="12">
    <location>
        <begin position="39"/>
        <end position="59"/>
    </location>
</feature>
<reference evidence="14" key="1">
    <citation type="submission" date="2024-08" db="EMBL/GenBank/DDBJ databases">
        <authorList>
            <person name="Yu S.T."/>
        </authorList>
    </citation>
    <scope>NUCLEOTIDE SEQUENCE</scope>
    <source>
        <strain evidence="14">R33</strain>
    </source>
</reference>
<dbReference type="GO" id="GO:0006508">
    <property type="term" value="P:proteolysis"/>
    <property type="evidence" value="ECO:0007669"/>
    <property type="project" value="UniProtKB-KW"/>
</dbReference>
<keyword evidence="8" id="KW-0862">Zinc</keyword>
<dbReference type="CDD" id="cd07328">
    <property type="entry name" value="M48_Ste24p_like"/>
    <property type="match status" value="1"/>
</dbReference>
<keyword evidence="11 12" id="KW-0472">Membrane</keyword>
<comment type="subcellular location">
    <subcellularLocation>
        <location evidence="2">Cell membrane</location>
        <topology evidence="2">Multi-pass membrane protein</topology>
    </subcellularLocation>
</comment>
<evidence type="ECO:0000256" key="6">
    <source>
        <dbReference type="ARBA" id="ARBA00022723"/>
    </source>
</evidence>
<protein>
    <submittedName>
        <fullName evidence="14">M48 family metallopeptidase</fullName>
    </submittedName>
</protein>
<evidence type="ECO:0000313" key="14">
    <source>
        <dbReference type="EMBL" id="XDV64383.1"/>
    </source>
</evidence>
<evidence type="ECO:0000256" key="11">
    <source>
        <dbReference type="ARBA" id="ARBA00023136"/>
    </source>
</evidence>
<dbReference type="PANTHER" id="PTHR43221:SF1">
    <property type="entry name" value="PROTEASE HTPX"/>
    <property type="match status" value="1"/>
</dbReference>
<keyword evidence="9 12" id="KW-1133">Transmembrane helix</keyword>
<evidence type="ECO:0000256" key="4">
    <source>
        <dbReference type="ARBA" id="ARBA00022670"/>
    </source>
</evidence>
<evidence type="ECO:0000259" key="13">
    <source>
        <dbReference type="Pfam" id="PF01435"/>
    </source>
</evidence>
<keyword evidence="6" id="KW-0479">Metal-binding</keyword>
<keyword evidence="5 12" id="KW-0812">Transmembrane</keyword>
<evidence type="ECO:0000256" key="12">
    <source>
        <dbReference type="SAM" id="Phobius"/>
    </source>
</evidence>
<keyword evidence="4" id="KW-0645">Protease</keyword>
<dbReference type="RefSeq" id="WP_369777966.1">
    <property type="nucleotide sequence ID" value="NZ_CP165727.1"/>
</dbReference>
<evidence type="ECO:0000256" key="9">
    <source>
        <dbReference type="ARBA" id="ARBA00022989"/>
    </source>
</evidence>
<dbReference type="AlphaFoldDB" id="A0AB39Y321"/>